<dbReference type="SUPFAM" id="SSF48208">
    <property type="entry name" value="Six-hairpin glycosidases"/>
    <property type="match status" value="1"/>
</dbReference>
<evidence type="ECO:0000259" key="2">
    <source>
        <dbReference type="Pfam" id="PF21307"/>
    </source>
</evidence>
<dbReference type="Pfam" id="PF21307">
    <property type="entry name" value="Glyco_hydro_95_C"/>
    <property type="match status" value="1"/>
</dbReference>
<dbReference type="eggNOG" id="COG1554">
    <property type="taxonomic scope" value="Bacteria"/>
</dbReference>
<dbReference type="STRING" id="1236973.JCM9157_184"/>
<dbReference type="InterPro" id="IPR012341">
    <property type="entry name" value="6hp_glycosidase-like_sf"/>
</dbReference>
<dbReference type="EMBL" id="BAUV01000001">
    <property type="protein sequence ID" value="GAE33195.1"/>
    <property type="molecule type" value="Genomic_DNA"/>
</dbReference>
<dbReference type="RefSeq" id="WP_035661062.1">
    <property type="nucleotide sequence ID" value="NZ_BAUV01000001.1"/>
</dbReference>
<proteinExistence type="predicted"/>
<gene>
    <name evidence="4" type="ORF">JCM9157_184</name>
</gene>
<dbReference type="PANTHER" id="PTHR31084">
    <property type="entry name" value="ALPHA-L-FUCOSIDASE 2"/>
    <property type="match status" value="1"/>
</dbReference>
<dbReference type="AlphaFoldDB" id="W4QM42"/>
<dbReference type="InterPro" id="IPR027414">
    <property type="entry name" value="GH95_N_dom"/>
</dbReference>
<dbReference type="InterPro" id="IPR049053">
    <property type="entry name" value="AFCA-like_C"/>
</dbReference>
<dbReference type="InterPro" id="IPR016518">
    <property type="entry name" value="Alpha-L-fucosidase"/>
</dbReference>
<accession>W4QM42</accession>
<feature type="domain" description="Glycosyl hydrolase family 95 N-terminal" evidence="1">
    <location>
        <begin position="5"/>
        <end position="240"/>
    </location>
</feature>
<evidence type="ECO:0000313" key="5">
    <source>
        <dbReference type="Proteomes" id="UP000018896"/>
    </source>
</evidence>
<evidence type="ECO:0000313" key="4">
    <source>
        <dbReference type="EMBL" id="GAE33195.1"/>
    </source>
</evidence>
<keyword evidence="5" id="KW-1185">Reference proteome</keyword>
<feature type="domain" description="Alpha fucosidase A-like C-terminal" evidence="2">
    <location>
        <begin position="666"/>
        <end position="754"/>
    </location>
</feature>
<evidence type="ECO:0000259" key="3">
    <source>
        <dbReference type="Pfam" id="PF22124"/>
    </source>
</evidence>
<evidence type="ECO:0000259" key="1">
    <source>
        <dbReference type="Pfam" id="PF14498"/>
    </source>
</evidence>
<dbReference type="PIRSF" id="PIRSF007663">
    <property type="entry name" value="UCP007663"/>
    <property type="match status" value="1"/>
</dbReference>
<reference evidence="4 5" key="1">
    <citation type="journal article" date="2014" name="Genome Announc.">
        <title>Draft Genome Sequences of Three Alkaliphilic Bacillus Strains, Bacillus wakoensis JCM 9140T, Bacillus akibai JCM 9157T, and Bacillus hemicellulosilyticus JCM 9152T.</title>
        <authorList>
            <person name="Yuki M."/>
            <person name="Oshima K."/>
            <person name="Suda W."/>
            <person name="Oshida Y."/>
            <person name="Kitamura K."/>
            <person name="Iida T."/>
            <person name="Hattori M."/>
            <person name="Ohkuma M."/>
        </authorList>
    </citation>
    <scope>NUCLEOTIDE SEQUENCE [LARGE SCALE GENOMIC DNA]</scope>
    <source>
        <strain evidence="4 5">JCM 9157</strain>
    </source>
</reference>
<dbReference type="FunFam" id="1.50.10.10:FF:000028">
    <property type="entry name" value="Alpha-L-fucosidase 2"/>
    <property type="match status" value="1"/>
</dbReference>
<dbReference type="Proteomes" id="UP000018896">
    <property type="component" value="Unassembled WGS sequence"/>
</dbReference>
<dbReference type="GO" id="GO:0004560">
    <property type="term" value="F:alpha-L-fucosidase activity"/>
    <property type="evidence" value="ECO:0007669"/>
    <property type="project" value="InterPro"/>
</dbReference>
<name>W4QM42_HALA3</name>
<dbReference type="InterPro" id="IPR008928">
    <property type="entry name" value="6-hairpin_glycosidase_sf"/>
</dbReference>
<dbReference type="GO" id="GO:0005975">
    <property type="term" value="P:carbohydrate metabolic process"/>
    <property type="evidence" value="ECO:0007669"/>
    <property type="project" value="InterPro"/>
</dbReference>
<dbReference type="Gene3D" id="1.50.10.10">
    <property type="match status" value="1"/>
</dbReference>
<dbReference type="Pfam" id="PF22124">
    <property type="entry name" value="Glyco_hydro_95_cat"/>
    <property type="match status" value="1"/>
</dbReference>
<protein>
    <submittedName>
        <fullName evidence="4">Putative large secreted protein</fullName>
    </submittedName>
</protein>
<comment type="caution">
    <text evidence="4">The sequence shown here is derived from an EMBL/GenBank/DDBJ whole genome shotgun (WGS) entry which is preliminary data.</text>
</comment>
<organism evidence="4 5">
    <name type="scientific">Halalkalibacter akibai (strain ATCC 43226 / DSM 21942 / CIP 109018 / JCM 9157 / 1139)</name>
    <name type="common">Bacillus akibai</name>
    <dbReference type="NCBI Taxonomy" id="1236973"/>
    <lineage>
        <taxon>Bacteria</taxon>
        <taxon>Bacillati</taxon>
        <taxon>Bacillota</taxon>
        <taxon>Bacilli</taxon>
        <taxon>Bacillales</taxon>
        <taxon>Bacillaceae</taxon>
        <taxon>Halalkalibacter</taxon>
    </lineage>
</organism>
<sequence length="765" mass="86539">MKNTIWYKQPAKDWNEALPVGNGRLGGMIFGHVTKERIQLNEDSVWYGGPRDRNNPDALKQLPKLRKLLKDGRLKEAEELAALAFTGVPETQRHYEPLGDLLLNLNHASTKANDYSRQLDLETAMAKVEYTIDDVTFNREIFTSYPDQVMVIRMTASKEGSLSFQTRLDRGNGRNFDELEALSPNCTMLRGETGGKDGIAFRCGIKAIPENGTVQTLGNHLIVEKADAVTLILAAATSYRFEDPEQQCLKTIEQAAAKSYDELREAHVNDYQALFNRMDLQINESTPQYSDLPTDQRLELVKQGEEDSSLISTYFQYGRYLLISSSRPDSLPANLQGIWNDQMLPPWDSKYTININAEMNYWPAEICNLSECHEPLFDHIEKIKENGRKTAATMYGCRGFTAHHNTDIWGDTAPQDIYLPATIWPMGAAWLCLHLWEHYEFTNDVEFLQKSYDTLKEACLFFVDFLVENEKGLLITTPSVSPENTYILPNGESGTLCEGPSMDSQIIFALFSSCIRASEILDTDPTFRDTLLGLREKLPKPKIGKHGQIQEWLEDYDEAEPGHRHISHLFALYPGNQISPRTAPELTEAAKVTLERRLMHGGGHTGWSRAWIINMWARLEEGELAYQNILDLLRSSTLPNLLNNHPPFQIDGNFGGTAGIAELLLQSHNEELHLLPALPKAWKSGMVKGLKARGGYEVDLSWDNHKLKSCTIKTQDNKVCRIRTNQALEVSVRKQDLILTEINSGVYDIKIKSGVCQLLFDQIEQ</sequence>
<feature type="domain" description="Glycosyl hydrolase family 95 catalytic" evidence="3">
    <location>
        <begin position="259"/>
        <end position="664"/>
    </location>
</feature>
<dbReference type="Pfam" id="PF14498">
    <property type="entry name" value="Glyco_hyd_65N_2"/>
    <property type="match status" value="1"/>
</dbReference>
<dbReference type="InterPro" id="IPR054363">
    <property type="entry name" value="GH95_cat"/>
</dbReference>
<dbReference type="PANTHER" id="PTHR31084:SF0">
    <property type="entry name" value="ALPHA-L-FUCOSIDASE 2"/>
    <property type="match status" value="1"/>
</dbReference>